<dbReference type="AlphaFoldDB" id="A0A6C0DCS4"/>
<proteinExistence type="predicted"/>
<feature type="region of interest" description="Disordered" evidence="1">
    <location>
        <begin position="136"/>
        <end position="187"/>
    </location>
</feature>
<reference evidence="2" key="1">
    <citation type="journal article" date="2020" name="Nature">
        <title>Giant virus diversity and host interactions through global metagenomics.</title>
        <authorList>
            <person name="Schulz F."/>
            <person name="Roux S."/>
            <person name="Paez-Espino D."/>
            <person name="Jungbluth S."/>
            <person name="Walsh D.A."/>
            <person name="Denef V.J."/>
            <person name="McMahon K.D."/>
            <person name="Konstantinidis K.T."/>
            <person name="Eloe-Fadrosh E.A."/>
            <person name="Kyrpides N.C."/>
            <person name="Woyke T."/>
        </authorList>
    </citation>
    <scope>NUCLEOTIDE SEQUENCE</scope>
    <source>
        <strain evidence="2">GVMAG-M-3300023174-137</strain>
    </source>
</reference>
<evidence type="ECO:0000256" key="1">
    <source>
        <dbReference type="SAM" id="MobiDB-lite"/>
    </source>
</evidence>
<accession>A0A6C0DCS4</accession>
<feature type="compositionally biased region" description="Polar residues" evidence="1">
    <location>
        <begin position="160"/>
        <end position="181"/>
    </location>
</feature>
<sequence>MSGTTDPVILQRIAKLEATKKFLLDIIAKVENGQMREADIPITIASYNNFLPALRNSATPLPQLISDSGMSNALNSLFPIYGTGSVSGSELAKDFFNKYASNFMKNISWDFSISSTSDAEEQIAREVAKGFLGEKHVNNQQSNNTAGKGDHMTWKEENNYSDNDTQSGYGGTKQKSIQSMPSGAPPKYAPVKLDWKERSQQICDQISKRGLNPYDFGCMKNTDQVNESFSYRGYARMICNRLGTHYDTGIPQLCGCPPPSWPGWKPQH</sequence>
<organism evidence="2">
    <name type="scientific">viral metagenome</name>
    <dbReference type="NCBI Taxonomy" id="1070528"/>
    <lineage>
        <taxon>unclassified sequences</taxon>
        <taxon>metagenomes</taxon>
        <taxon>organismal metagenomes</taxon>
    </lineage>
</organism>
<name>A0A6C0DCS4_9ZZZZ</name>
<evidence type="ECO:0000313" key="2">
    <source>
        <dbReference type="EMBL" id="QHT14180.1"/>
    </source>
</evidence>
<protein>
    <submittedName>
        <fullName evidence="2">Uncharacterized protein</fullName>
    </submittedName>
</protein>
<dbReference type="EMBL" id="MN739580">
    <property type="protein sequence ID" value="QHT14180.1"/>
    <property type="molecule type" value="Genomic_DNA"/>
</dbReference>
<feature type="compositionally biased region" description="Basic and acidic residues" evidence="1">
    <location>
        <begin position="148"/>
        <end position="158"/>
    </location>
</feature>